<evidence type="ECO:0000313" key="2">
    <source>
        <dbReference type="EMBL" id="KFO31840.1"/>
    </source>
</evidence>
<feature type="compositionally biased region" description="Polar residues" evidence="1">
    <location>
        <begin position="259"/>
        <end position="278"/>
    </location>
</feature>
<protein>
    <submittedName>
        <fullName evidence="2">Uncharacterized protein</fullName>
    </submittedName>
</protein>
<accession>A0A091DNJ4</accession>
<organism evidence="2 3">
    <name type="scientific">Fukomys damarensis</name>
    <name type="common">Damaraland mole rat</name>
    <name type="synonym">Cryptomys damarensis</name>
    <dbReference type="NCBI Taxonomy" id="885580"/>
    <lineage>
        <taxon>Eukaryota</taxon>
        <taxon>Metazoa</taxon>
        <taxon>Chordata</taxon>
        <taxon>Craniata</taxon>
        <taxon>Vertebrata</taxon>
        <taxon>Euteleostomi</taxon>
        <taxon>Mammalia</taxon>
        <taxon>Eutheria</taxon>
        <taxon>Euarchontoglires</taxon>
        <taxon>Glires</taxon>
        <taxon>Rodentia</taxon>
        <taxon>Hystricomorpha</taxon>
        <taxon>Bathyergidae</taxon>
        <taxon>Fukomys</taxon>
    </lineage>
</organism>
<keyword evidence="3" id="KW-1185">Reference proteome</keyword>
<proteinExistence type="predicted"/>
<feature type="region of interest" description="Disordered" evidence="1">
    <location>
        <begin position="164"/>
        <end position="212"/>
    </location>
</feature>
<dbReference type="Proteomes" id="UP000028990">
    <property type="component" value="Unassembled WGS sequence"/>
</dbReference>
<feature type="compositionally biased region" description="Basic and acidic residues" evidence="1">
    <location>
        <begin position="287"/>
        <end position="300"/>
    </location>
</feature>
<dbReference type="AlphaFoldDB" id="A0A091DNJ4"/>
<dbReference type="EMBL" id="KN122240">
    <property type="protein sequence ID" value="KFO31840.1"/>
    <property type="molecule type" value="Genomic_DNA"/>
</dbReference>
<feature type="region of interest" description="Disordered" evidence="1">
    <location>
        <begin position="246"/>
        <end position="322"/>
    </location>
</feature>
<evidence type="ECO:0000256" key="1">
    <source>
        <dbReference type="SAM" id="MobiDB-lite"/>
    </source>
</evidence>
<reference evidence="2 3" key="1">
    <citation type="submission" date="2013-11" db="EMBL/GenBank/DDBJ databases">
        <title>The Damaraland mole rat (Fukomys damarensis) genome and evolution of African mole rats.</title>
        <authorList>
            <person name="Gladyshev V.N."/>
            <person name="Fang X."/>
        </authorList>
    </citation>
    <scope>NUCLEOTIDE SEQUENCE [LARGE SCALE GENOMIC DNA]</scope>
    <source>
        <tissue evidence="2">Liver</tissue>
    </source>
</reference>
<evidence type="ECO:0000313" key="3">
    <source>
        <dbReference type="Proteomes" id="UP000028990"/>
    </source>
</evidence>
<sequence>MLDGSPTGICPVGVARSPCLSPEATLCPRDGAALDLQEGLRRSHKQHGRLPDPSTDPPPGVWLDPRSVSWCSAPLAAGSTAYLVRHQDLESARGPQAPWAQSRVPDAHLCPHGRLLLADTGSRDTWWVPWWASQRLFSCESHKAECDHEGSARCCLLPGGDKSRASGRSGTALGAGPREPLPAGGGGSNRTELGVSQRESMSAGPKRLLLPSPTVTTATMDSAAPRAPLNLKALSFTGFAPHSRYQDRERCLPGPQAQLPPNWSSRSVCQAPTHSVGSVRTDAGPRSVDEAEKDRGENKVSARFPNTSRFPLPHNHDQSLRPRVGSRTCSLFNRNVTRETFPLLEYSRIQHADVSRCRSGAMHTRASAPTPNAAAPTAAPGFRQFHRRHHCQQQRQRDGWGSDGHAHIGLVLWLS</sequence>
<name>A0A091DNJ4_FUKDA</name>
<gene>
    <name evidence="2" type="ORF">H920_06731</name>
</gene>
<feature type="region of interest" description="Disordered" evidence="1">
    <location>
        <begin position="40"/>
        <end position="59"/>
    </location>
</feature>